<dbReference type="PANTHER" id="PTHR19957">
    <property type="entry name" value="SYNTAXIN"/>
    <property type="match status" value="1"/>
</dbReference>
<dbReference type="GO" id="GO:0048278">
    <property type="term" value="P:vesicle docking"/>
    <property type="evidence" value="ECO:0007669"/>
    <property type="project" value="TreeGrafter"/>
</dbReference>
<organism evidence="13 14">
    <name type="scientific">Zygosaccharomyces bailii (strain CLIB 213 / ATCC 58445 / CBS 680 / BCRC 21525 / NBRC 1098 / NCYC 1416 / NRRL Y-2227)</name>
    <dbReference type="NCBI Taxonomy" id="1333698"/>
    <lineage>
        <taxon>Eukaryota</taxon>
        <taxon>Fungi</taxon>
        <taxon>Dikarya</taxon>
        <taxon>Ascomycota</taxon>
        <taxon>Saccharomycotina</taxon>
        <taxon>Saccharomycetes</taxon>
        <taxon>Saccharomycetales</taxon>
        <taxon>Saccharomycetaceae</taxon>
        <taxon>Zygosaccharomyces</taxon>
    </lineage>
</organism>
<evidence type="ECO:0000256" key="11">
    <source>
        <dbReference type="SAM" id="Phobius"/>
    </source>
</evidence>
<dbReference type="PANTHER" id="PTHR19957:SF224">
    <property type="entry name" value="HL02043P"/>
    <property type="match status" value="1"/>
</dbReference>
<dbReference type="SMART" id="SM00397">
    <property type="entry name" value="t_SNARE"/>
    <property type="match status" value="1"/>
</dbReference>
<dbReference type="InterPro" id="IPR048036">
    <property type="entry name" value="Tlg1p-like_N"/>
</dbReference>
<evidence type="ECO:0000256" key="4">
    <source>
        <dbReference type="ARBA" id="ARBA00022692"/>
    </source>
</evidence>
<evidence type="ECO:0000313" key="13">
    <source>
        <dbReference type="EMBL" id="CDF87560.1"/>
    </source>
</evidence>
<keyword evidence="6 9" id="KW-0175">Coiled coil</keyword>
<keyword evidence="4 11" id="KW-0812">Transmembrane</keyword>
<dbReference type="InterPro" id="IPR010989">
    <property type="entry name" value="SNARE"/>
</dbReference>
<dbReference type="SUPFAM" id="SSF47661">
    <property type="entry name" value="t-snare proteins"/>
    <property type="match status" value="1"/>
</dbReference>
<evidence type="ECO:0000256" key="9">
    <source>
        <dbReference type="SAM" id="Coils"/>
    </source>
</evidence>
<feature type="transmembrane region" description="Helical" evidence="11">
    <location>
        <begin position="189"/>
        <end position="207"/>
    </location>
</feature>
<evidence type="ECO:0000256" key="10">
    <source>
        <dbReference type="SAM" id="MobiDB-lite"/>
    </source>
</evidence>
<evidence type="ECO:0000256" key="7">
    <source>
        <dbReference type="ARBA" id="ARBA00023136"/>
    </source>
</evidence>
<keyword evidence="7 11" id="KW-0472">Membrane</keyword>
<dbReference type="FunFam" id="1.20.5.110:FF:000006">
    <property type="entry name" value="Syntaxin 6"/>
    <property type="match status" value="1"/>
</dbReference>
<dbReference type="OrthoDB" id="546861at2759"/>
<dbReference type="InterPro" id="IPR045242">
    <property type="entry name" value="Syntaxin"/>
</dbReference>
<dbReference type="CDD" id="cd21444">
    <property type="entry name" value="SNARE_NTD_Tlg1p-like"/>
    <property type="match status" value="1"/>
</dbReference>
<evidence type="ECO:0000256" key="3">
    <source>
        <dbReference type="ARBA" id="ARBA00022448"/>
    </source>
</evidence>
<dbReference type="EMBL" id="HG316454">
    <property type="protein sequence ID" value="CDF87560.1"/>
    <property type="molecule type" value="Genomic_DNA"/>
</dbReference>
<keyword evidence="5 11" id="KW-1133">Transmembrane helix</keyword>
<keyword evidence="14" id="KW-1185">Reference proteome</keyword>
<comment type="subcellular location">
    <subcellularLocation>
        <location evidence="1">Membrane</location>
        <topology evidence="1">Single-pass type IV membrane protein</topology>
    </subcellularLocation>
</comment>
<dbReference type="InterPro" id="IPR006012">
    <property type="entry name" value="Syntaxin/epimorphin_CS"/>
</dbReference>
<evidence type="ECO:0000256" key="1">
    <source>
        <dbReference type="ARBA" id="ARBA00004211"/>
    </source>
</evidence>
<protein>
    <recommendedName>
        <fullName evidence="8">t-SNARE affecting a late Golgi compartment protein 1</fullName>
    </recommendedName>
</protein>
<dbReference type="AlphaFoldDB" id="A0A8J2T1R0"/>
<dbReference type="PROSITE" id="PS50192">
    <property type="entry name" value="T_SNARE"/>
    <property type="match status" value="1"/>
</dbReference>
<dbReference type="InterPro" id="IPR000727">
    <property type="entry name" value="T_SNARE_dom"/>
</dbReference>
<name>A0A8J2T1R0_ZYGB2</name>
<evidence type="ECO:0000256" key="2">
    <source>
        <dbReference type="ARBA" id="ARBA00009063"/>
    </source>
</evidence>
<gene>
    <name evidence="13" type="ORF">BN860_09208g</name>
</gene>
<dbReference type="Proteomes" id="UP000019375">
    <property type="component" value="Unassembled WGS sequence"/>
</dbReference>
<dbReference type="GO" id="GO:0012505">
    <property type="term" value="C:endomembrane system"/>
    <property type="evidence" value="ECO:0007669"/>
    <property type="project" value="TreeGrafter"/>
</dbReference>
<accession>A0A8J2T1R0</accession>
<evidence type="ECO:0000256" key="8">
    <source>
        <dbReference type="ARBA" id="ARBA00073343"/>
    </source>
</evidence>
<dbReference type="GO" id="GO:0005484">
    <property type="term" value="F:SNAP receptor activity"/>
    <property type="evidence" value="ECO:0007669"/>
    <property type="project" value="InterPro"/>
</dbReference>
<dbReference type="GO" id="GO:0031201">
    <property type="term" value="C:SNARE complex"/>
    <property type="evidence" value="ECO:0007669"/>
    <property type="project" value="TreeGrafter"/>
</dbReference>
<dbReference type="SUPFAM" id="SSF58038">
    <property type="entry name" value="SNARE fusion complex"/>
    <property type="match status" value="1"/>
</dbReference>
<sequence>MDEDPFEQVAKDAREQIERLSLFLQNNPSPEANNEVQDVVQDVEETIVDLERSLTVMQRSGQDTAAREAEVESLKAAYGRLQRDKPHSNVVWDEEQEELGSSEPPLQSNYENPFQEQMLREQDVQLDSIHHTMTNLHLQAQTMGEELQDQGELLEDMDANMDTLTGKLSRGRRQLEWIYERNEEKYNDCCIMLLVAALIVLLVLAFIA</sequence>
<reference evidence="14" key="1">
    <citation type="journal article" date="2013" name="Genome Announc.">
        <title>Genome sequence of the food spoilage yeast Zygosaccharomyces bailii CLIB 213(T).</title>
        <authorList>
            <person name="Galeote V."/>
            <person name="Bigey F."/>
            <person name="Devillers H."/>
            <person name="Neuveglise C."/>
            <person name="Dequin S."/>
        </authorList>
    </citation>
    <scope>NUCLEOTIDE SEQUENCE [LARGE SCALE GENOMIC DNA]</scope>
    <source>
        <strain evidence="14">CLIB 213 / ATCC 58445 / CBS 680 / CCRC 21525 / NBRC 1098 / NCYC 1416 / NRRL Y-2227</strain>
    </source>
</reference>
<evidence type="ECO:0000256" key="6">
    <source>
        <dbReference type="ARBA" id="ARBA00023054"/>
    </source>
</evidence>
<dbReference type="Gene3D" id="1.20.5.110">
    <property type="match status" value="1"/>
</dbReference>
<evidence type="ECO:0000313" key="14">
    <source>
        <dbReference type="Proteomes" id="UP000019375"/>
    </source>
</evidence>
<evidence type="ECO:0000259" key="12">
    <source>
        <dbReference type="PROSITE" id="PS50192"/>
    </source>
</evidence>
<dbReference type="GO" id="GO:0000149">
    <property type="term" value="F:SNARE binding"/>
    <property type="evidence" value="ECO:0007669"/>
    <property type="project" value="TreeGrafter"/>
</dbReference>
<proteinExistence type="inferred from homology"/>
<dbReference type="GO" id="GO:0006886">
    <property type="term" value="P:intracellular protein transport"/>
    <property type="evidence" value="ECO:0007669"/>
    <property type="project" value="InterPro"/>
</dbReference>
<feature type="coiled-coil region" evidence="9">
    <location>
        <begin position="33"/>
        <end position="60"/>
    </location>
</feature>
<dbReference type="CDD" id="cd15851">
    <property type="entry name" value="SNARE_Syntaxin6"/>
    <property type="match status" value="1"/>
</dbReference>
<comment type="similarity">
    <text evidence="2">Belongs to the syntaxin family.</text>
</comment>
<dbReference type="Gene3D" id="1.20.58.90">
    <property type="match status" value="1"/>
</dbReference>
<evidence type="ECO:0000256" key="5">
    <source>
        <dbReference type="ARBA" id="ARBA00022989"/>
    </source>
</evidence>
<dbReference type="PROSITE" id="PS00914">
    <property type="entry name" value="SYNTAXIN"/>
    <property type="match status" value="1"/>
</dbReference>
<dbReference type="GO" id="GO:0006906">
    <property type="term" value="P:vesicle fusion"/>
    <property type="evidence" value="ECO:0007669"/>
    <property type="project" value="TreeGrafter"/>
</dbReference>
<feature type="domain" description="T-SNARE coiled-coil homology" evidence="12">
    <location>
        <begin position="116"/>
        <end position="178"/>
    </location>
</feature>
<keyword evidence="3" id="KW-0813">Transport</keyword>
<feature type="region of interest" description="Disordered" evidence="10">
    <location>
        <begin position="83"/>
        <end position="107"/>
    </location>
</feature>